<evidence type="ECO:0000313" key="3">
    <source>
        <dbReference type="EMBL" id="KAF9444799.1"/>
    </source>
</evidence>
<protein>
    <submittedName>
        <fullName evidence="4">Uncharacterized protein</fullName>
    </submittedName>
</protein>
<feature type="transmembrane region" description="Helical" evidence="2">
    <location>
        <begin position="129"/>
        <end position="152"/>
    </location>
</feature>
<accession>A0A9P5X848</accession>
<feature type="transmembrane region" description="Helical" evidence="2">
    <location>
        <begin position="217"/>
        <end position="244"/>
    </location>
</feature>
<organism evidence="4 5">
    <name type="scientific">Macrolepiota fuliginosa MF-IS2</name>
    <dbReference type="NCBI Taxonomy" id="1400762"/>
    <lineage>
        <taxon>Eukaryota</taxon>
        <taxon>Fungi</taxon>
        <taxon>Dikarya</taxon>
        <taxon>Basidiomycota</taxon>
        <taxon>Agaricomycotina</taxon>
        <taxon>Agaricomycetes</taxon>
        <taxon>Agaricomycetidae</taxon>
        <taxon>Agaricales</taxon>
        <taxon>Agaricineae</taxon>
        <taxon>Agaricaceae</taxon>
        <taxon>Macrolepiota</taxon>
    </lineage>
</organism>
<evidence type="ECO:0000313" key="4">
    <source>
        <dbReference type="EMBL" id="KAF9445091.1"/>
    </source>
</evidence>
<keyword evidence="2" id="KW-0472">Membrane</keyword>
<feature type="transmembrane region" description="Helical" evidence="2">
    <location>
        <begin position="95"/>
        <end position="117"/>
    </location>
</feature>
<proteinExistence type="predicted"/>
<feature type="transmembrane region" description="Helical" evidence="2">
    <location>
        <begin position="250"/>
        <end position="270"/>
    </location>
</feature>
<sequence length="338" mass="38007">MGSLPLAESRLCALVLEGILYGFYVITFVCAEQVLLFSHFKPKPASELNIPVVSGTICLFFMISGHFALGFYRGFRAFIFSPFLDGAFLEYTHVPGWLNVTETAFILFGTVVGNWILVHRCWVLWNKSWRWVLAPCILWIGCFFCTIRIIILETSFKGEGVFNSKEIMPYGTSFWAASILINISTTVLTVLRIWLIEEANKRLGLHINESNEFPKSTLHYIICITVETGLAYTLTAIATFVTYVTQNNSVYIMISIELSAIGMACDLIILRAHRRHKRILRQRQTLDVESNLFRGVVDTVPFTAGSIEPTTPAEPKNLEAATSGTSRPSGKIEEIPYP</sequence>
<feature type="transmembrane region" description="Helical" evidence="2">
    <location>
        <begin position="172"/>
        <end position="196"/>
    </location>
</feature>
<dbReference type="OrthoDB" id="3357408at2759"/>
<comment type="caution">
    <text evidence="4">The sequence shown here is derived from an EMBL/GenBank/DDBJ whole genome shotgun (WGS) entry which is preliminary data.</text>
</comment>
<keyword evidence="2" id="KW-1133">Transmembrane helix</keyword>
<dbReference type="Proteomes" id="UP000807342">
    <property type="component" value="Unassembled WGS sequence"/>
</dbReference>
<dbReference type="EMBL" id="MU151325">
    <property type="protein sequence ID" value="KAF9445091.1"/>
    <property type="molecule type" value="Genomic_DNA"/>
</dbReference>
<feature type="transmembrane region" description="Helical" evidence="2">
    <location>
        <begin position="52"/>
        <end position="75"/>
    </location>
</feature>
<evidence type="ECO:0000256" key="2">
    <source>
        <dbReference type="SAM" id="Phobius"/>
    </source>
</evidence>
<keyword evidence="2" id="KW-0812">Transmembrane</keyword>
<dbReference type="AlphaFoldDB" id="A0A9P5X848"/>
<name>A0A9P5X848_9AGAR</name>
<evidence type="ECO:0000256" key="1">
    <source>
        <dbReference type="SAM" id="MobiDB-lite"/>
    </source>
</evidence>
<reference evidence="4" key="1">
    <citation type="submission" date="2020-11" db="EMBL/GenBank/DDBJ databases">
        <authorList>
            <consortium name="DOE Joint Genome Institute"/>
            <person name="Ahrendt S."/>
            <person name="Riley R."/>
            <person name="Andreopoulos W."/>
            <person name="Labutti K."/>
            <person name="Pangilinan J."/>
            <person name="Ruiz-Duenas F.J."/>
            <person name="Barrasa J.M."/>
            <person name="Sanchez-Garcia M."/>
            <person name="Camarero S."/>
            <person name="Miyauchi S."/>
            <person name="Serrano A."/>
            <person name="Linde D."/>
            <person name="Babiker R."/>
            <person name="Drula E."/>
            <person name="Ayuso-Fernandez I."/>
            <person name="Pacheco R."/>
            <person name="Padilla G."/>
            <person name="Ferreira P."/>
            <person name="Barriuso J."/>
            <person name="Kellner H."/>
            <person name="Castanera R."/>
            <person name="Alfaro M."/>
            <person name="Ramirez L."/>
            <person name="Pisabarro A.G."/>
            <person name="Kuo A."/>
            <person name="Tritt A."/>
            <person name="Lipzen A."/>
            <person name="He G."/>
            <person name="Yan M."/>
            <person name="Ng V."/>
            <person name="Cullen D."/>
            <person name="Martin F."/>
            <person name="Rosso M.-N."/>
            <person name="Henrissat B."/>
            <person name="Hibbett D."/>
            <person name="Martinez A.T."/>
            <person name="Grigoriev I.V."/>
        </authorList>
    </citation>
    <scope>NUCLEOTIDE SEQUENCE</scope>
    <source>
        <strain evidence="4">MF-IS2</strain>
    </source>
</reference>
<feature type="region of interest" description="Disordered" evidence="1">
    <location>
        <begin position="304"/>
        <end position="338"/>
    </location>
</feature>
<feature type="transmembrane region" description="Helical" evidence="2">
    <location>
        <begin position="20"/>
        <end position="40"/>
    </location>
</feature>
<gene>
    <name evidence="3" type="ORF">P691DRAFT_676925</name>
    <name evidence="4" type="ORF">P691DRAFT_762801</name>
</gene>
<evidence type="ECO:0000313" key="5">
    <source>
        <dbReference type="Proteomes" id="UP000807342"/>
    </source>
</evidence>
<keyword evidence="5" id="KW-1185">Reference proteome</keyword>
<dbReference type="EMBL" id="MU151347">
    <property type="protein sequence ID" value="KAF9444799.1"/>
    <property type="molecule type" value="Genomic_DNA"/>
</dbReference>